<protein>
    <recommendedName>
        <fullName evidence="2">Bacterial bifunctional deaminase-reductase C-terminal domain-containing protein</fullName>
    </recommendedName>
</protein>
<dbReference type="SUPFAM" id="SSF53597">
    <property type="entry name" value="Dihydrofolate reductase-like"/>
    <property type="match status" value="1"/>
</dbReference>
<dbReference type="InterPro" id="IPR002734">
    <property type="entry name" value="RibDG_C"/>
</dbReference>
<proteinExistence type="predicted"/>
<feature type="region of interest" description="Disordered" evidence="1">
    <location>
        <begin position="1"/>
        <end position="23"/>
    </location>
</feature>
<dbReference type="Pfam" id="PF01872">
    <property type="entry name" value="RibD_C"/>
    <property type="match status" value="1"/>
</dbReference>
<dbReference type="InterPro" id="IPR024072">
    <property type="entry name" value="DHFR-like_dom_sf"/>
</dbReference>
<evidence type="ECO:0000256" key="1">
    <source>
        <dbReference type="SAM" id="MobiDB-lite"/>
    </source>
</evidence>
<dbReference type="GO" id="GO:0009231">
    <property type="term" value="P:riboflavin biosynthetic process"/>
    <property type="evidence" value="ECO:0007669"/>
    <property type="project" value="InterPro"/>
</dbReference>
<feature type="domain" description="Bacterial bifunctional deaminase-reductase C-terminal" evidence="2">
    <location>
        <begin position="28"/>
        <end position="194"/>
    </location>
</feature>
<dbReference type="AlphaFoldDB" id="A0A6I2F6N2"/>
<dbReference type="GO" id="GO:0008703">
    <property type="term" value="F:5-amino-6-(5-phosphoribosylamino)uracil reductase activity"/>
    <property type="evidence" value="ECO:0007669"/>
    <property type="project" value="InterPro"/>
</dbReference>
<gene>
    <name evidence="3" type="ORF">GE115_10375</name>
</gene>
<accession>A0A6I2F6N2</accession>
<dbReference type="Proteomes" id="UP000431080">
    <property type="component" value="Unassembled WGS sequence"/>
</dbReference>
<evidence type="ECO:0000313" key="3">
    <source>
        <dbReference type="EMBL" id="MRG60269.1"/>
    </source>
</evidence>
<sequence>MARRMPRRSAPGSGDIRPGSEHAGRMGTVTISFEMTLDGVFDQMEHWFDENDPDLVRHSDALVFGADAVLLGRESYEFFREYWPAQTDDRGFAAHYNALPKFVASTSLEGPLDWNATLIEGGVADTVRDLRERYHSIISHGYGQLAATLLDAGLVDEIHAGIHPFLVGNAEDRLRTPHPVGLRLIDVEAYESGVIRARYAPA</sequence>
<evidence type="ECO:0000259" key="2">
    <source>
        <dbReference type="Pfam" id="PF01872"/>
    </source>
</evidence>
<comment type="caution">
    <text evidence="3">The sequence shown here is derived from an EMBL/GenBank/DDBJ whole genome shotgun (WGS) entry which is preliminary data.</text>
</comment>
<dbReference type="Gene3D" id="3.40.430.10">
    <property type="entry name" value="Dihydrofolate Reductase, subunit A"/>
    <property type="match status" value="1"/>
</dbReference>
<dbReference type="EMBL" id="WJIF01000005">
    <property type="protein sequence ID" value="MRG60269.1"/>
    <property type="molecule type" value="Genomic_DNA"/>
</dbReference>
<reference evidence="3 4" key="1">
    <citation type="submission" date="2019-10" db="EMBL/GenBank/DDBJ databases">
        <authorList>
            <person name="Nie G."/>
            <person name="Ming H."/>
            <person name="Yi B."/>
        </authorList>
    </citation>
    <scope>NUCLEOTIDE SEQUENCE [LARGE SCALE GENOMIC DNA]</scope>
    <source>
        <strain evidence="3 4">CFH 90414</strain>
    </source>
</reference>
<name>A0A6I2F6N2_9MICO</name>
<evidence type="ECO:0000313" key="4">
    <source>
        <dbReference type="Proteomes" id="UP000431080"/>
    </source>
</evidence>
<keyword evidence="4" id="KW-1185">Reference proteome</keyword>
<organism evidence="3 4">
    <name type="scientific">Agromyces agglutinans</name>
    <dbReference type="NCBI Taxonomy" id="2662258"/>
    <lineage>
        <taxon>Bacteria</taxon>
        <taxon>Bacillati</taxon>
        <taxon>Actinomycetota</taxon>
        <taxon>Actinomycetes</taxon>
        <taxon>Micrococcales</taxon>
        <taxon>Microbacteriaceae</taxon>
        <taxon>Agromyces</taxon>
    </lineage>
</organism>